<keyword evidence="2" id="KW-0805">Transcription regulation</keyword>
<evidence type="ECO:0000256" key="3">
    <source>
        <dbReference type="ARBA" id="ARBA00023082"/>
    </source>
</evidence>
<dbReference type="Pfam" id="PF08281">
    <property type="entry name" value="Sigma70_r4_2"/>
    <property type="match status" value="1"/>
</dbReference>
<dbReference type="RefSeq" id="WP_190139093.1">
    <property type="nucleotide sequence ID" value="NZ_BNBT01000125.1"/>
</dbReference>
<name>A0A919DTC5_9ACTN</name>
<feature type="compositionally biased region" description="Basic and acidic residues" evidence="6">
    <location>
        <begin position="186"/>
        <end position="202"/>
    </location>
</feature>
<feature type="compositionally biased region" description="Basic and acidic residues" evidence="6">
    <location>
        <begin position="211"/>
        <end position="241"/>
    </location>
</feature>
<evidence type="ECO:0000256" key="5">
    <source>
        <dbReference type="ARBA" id="ARBA00023163"/>
    </source>
</evidence>
<dbReference type="InterPro" id="IPR036388">
    <property type="entry name" value="WH-like_DNA-bd_sf"/>
</dbReference>
<reference evidence="8" key="1">
    <citation type="journal article" date="2014" name="Int. J. Syst. Evol. Microbiol.">
        <title>Complete genome sequence of Corynebacterium casei LMG S-19264T (=DSM 44701T), isolated from a smear-ripened cheese.</title>
        <authorList>
            <consortium name="US DOE Joint Genome Institute (JGI-PGF)"/>
            <person name="Walter F."/>
            <person name="Albersmeier A."/>
            <person name="Kalinowski J."/>
            <person name="Ruckert C."/>
        </authorList>
    </citation>
    <scope>NUCLEOTIDE SEQUENCE</scope>
    <source>
        <strain evidence="8">JCM 4784</strain>
    </source>
</reference>
<dbReference type="AlphaFoldDB" id="A0A919DTC5"/>
<feature type="domain" description="RNA polymerase sigma factor 70 region 4 type 2" evidence="7">
    <location>
        <begin position="123"/>
        <end position="174"/>
    </location>
</feature>
<dbReference type="Gene3D" id="1.10.10.10">
    <property type="entry name" value="Winged helix-like DNA-binding domain superfamily/Winged helix DNA-binding domain"/>
    <property type="match status" value="1"/>
</dbReference>
<dbReference type="EMBL" id="BNBT01000125">
    <property type="protein sequence ID" value="GHE82687.1"/>
    <property type="molecule type" value="Genomic_DNA"/>
</dbReference>
<feature type="region of interest" description="Disordered" evidence="6">
    <location>
        <begin position="181"/>
        <end position="241"/>
    </location>
</feature>
<evidence type="ECO:0000256" key="4">
    <source>
        <dbReference type="ARBA" id="ARBA00023125"/>
    </source>
</evidence>
<dbReference type="InterPro" id="IPR013324">
    <property type="entry name" value="RNA_pol_sigma_r3/r4-like"/>
</dbReference>
<keyword evidence="4" id="KW-0238">DNA-binding</keyword>
<dbReference type="GO" id="GO:0003677">
    <property type="term" value="F:DNA binding"/>
    <property type="evidence" value="ECO:0007669"/>
    <property type="project" value="UniProtKB-KW"/>
</dbReference>
<evidence type="ECO:0000256" key="6">
    <source>
        <dbReference type="SAM" id="MobiDB-lite"/>
    </source>
</evidence>
<evidence type="ECO:0000256" key="1">
    <source>
        <dbReference type="ARBA" id="ARBA00010641"/>
    </source>
</evidence>
<accession>A0A919DTC5</accession>
<dbReference type="GO" id="GO:0016987">
    <property type="term" value="F:sigma factor activity"/>
    <property type="evidence" value="ECO:0007669"/>
    <property type="project" value="UniProtKB-KW"/>
</dbReference>
<protein>
    <recommendedName>
        <fullName evidence="7">RNA polymerase sigma factor 70 region 4 type 2 domain-containing protein</fullName>
    </recommendedName>
</protein>
<gene>
    <name evidence="8" type="ORF">GCM10018785_58370</name>
</gene>
<evidence type="ECO:0000313" key="9">
    <source>
        <dbReference type="Proteomes" id="UP000608024"/>
    </source>
</evidence>
<dbReference type="InterPro" id="IPR013325">
    <property type="entry name" value="RNA_pol_sigma_r2"/>
</dbReference>
<organism evidence="8 9">
    <name type="scientific">Streptomyces longispororuber</name>
    <dbReference type="NCBI Taxonomy" id="68230"/>
    <lineage>
        <taxon>Bacteria</taxon>
        <taxon>Bacillati</taxon>
        <taxon>Actinomycetota</taxon>
        <taxon>Actinomycetes</taxon>
        <taxon>Kitasatosporales</taxon>
        <taxon>Streptomycetaceae</taxon>
        <taxon>Streptomyces</taxon>
    </lineage>
</organism>
<proteinExistence type="inferred from homology"/>
<dbReference type="PANTHER" id="PTHR43133">
    <property type="entry name" value="RNA POLYMERASE ECF-TYPE SIGMA FACTO"/>
    <property type="match status" value="1"/>
</dbReference>
<dbReference type="InterPro" id="IPR013249">
    <property type="entry name" value="RNA_pol_sigma70_r4_t2"/>
</dbReference>
<dbReference type="PANTHER" id="PTHR43133:SF8">
    <property type="entry name" value="RNA POLYMERASE SIGMA FACTOR HI_1459-RELATED"/>
    <property type="match status" value="1"/>
</dbReference>
<dbReference type="SUPFAM" id="SSF88946">
    <property type="entry name" value="Sigma2 domain of RNA polymerase sigma factors"/>
    <property type="match status" value="1"/>
</dbReference>
<evidence type="ECO:0000259" key="7">
    <source>
        <dbReference type="Pfam" id="PF08281"/>
    </source>
</evidence>
<dbReference type="SUPFAM" id="SSF88659">
    <property type="entry name" value="Sigma3 and sigma4 domains of RNA polymerase sigma factors"/>
    <property type="match status" value="1"/>
</dbReference>
<reference evidence="8" key="2">
    <citation type="submission" date="2020-09" db="EMBL/GenBank/DDBJ databases">
        <authorList>
            <person name="Sun Q."/>
            <person name="Ohkuma M."/>
        </authorList>
    </citation>
    <scope>NUCLEOTIDE SEQUENCE</scope>
    <source>
        <strain evidence="8">JCM 4784</strain>
    </source>
</reference>
<comment type="caution">
    <text evidence="8">The sequence shown here is derived from an EMBL/GenBank/DDBJ whole genome shotgun (WGS) entry which is preliminary data.</text>
</comment>
<keyword evidence="5" id="KW-0804">Transcription</keyword>
<dbReference type="Proteomes" id="UP000608024">
    <property type="component" value="Unassembled WGS sequence"/>
</dbReference>
<keyword evidence="3" id="KW-0731">Sigma factor</keyword>
<keyword evidence="9" id="KW-1185">Reference proteome</keyword>
<sequence length="241" mass="27224">MEEATSAELSPPRPLEADTAALPGRDLAEELHETEYPALVRFLLLHGASWNEAQDAAQDAFTQMCAPGVAIRYPKAWLRTVAWRSWVAQQVRLEDSCAEPPEPRALVRWQTPAHAAELGEEARRVTALLLRLPAKQRAAMAWHLDGFTTQESARAMGTTQAAVRQNLARARAALRLGLGLEGGGVDDVREDGRNARREQRDPPRHRRAVRQAREQNQDHHQEQDQEYVRADERRDVRGERQ</sequence>
<dbReference type="GO" id="GO:0006352">
    <property type="term" value="P:DNA-templated transcription initiation"/>
    <property type="evidence" value="ECO:0007669"/>
    <property type="project" value="InterPro"/>
</dbReference>
<comment type="similarity">
    <text evidence="1">Belongs to the sigma-70 factor family. ECF subfamily.</text>
</comment>
<evidence type="ECO:0000313" key="8">
    <source>
        <dbReference type="EMBL" id="GHE82687.1"/>
    </source>
</evidence>
<evidence type="ECO:0000256" key="2">
    <source>
        <dbReference type="ARBA" id="ARBA00023015"/>
    </source>
</evidence>
<dbReference type="InterPro" id="IPR039425">
    <property type="entry name" value="RNA_pol_sigma-70-like"/>
</dbReference>